<organism evidence="10 11">
    <name type="scientific">Amedibacterium intestinale</name>
    <dbReference type="NCBI Taxonomy" id="2583452"/>
    <lineage>
        <taxon>Bacteria</taxon>
        <taxon>Bacillati</taxon>
        <taxon>Bacillota</taxon>
        <taxon>Erysipelotrichia</taxon>
        <taxon>Erysipelotrichales</taxon>
        <taxon>Erysipelotrichaceae</taxon>
        <taxon>Amedibacterium</taxon>
    </lineage>
</organism>
<dbReference type="InterPro" id="IPR042113">
    <property type="entry name" value="P_AcTrfase_dom1"/>
</dbReference>
<evidence type="ECO:0000256" key="3">
    <source>
        <dbReference type="ARBA" id="ARBA00005656"/>
    </source>
</evidence>
<evidence type="ECO:0000256" key="4">
    <source>
        <dbReference type="ARBA" id="ARBA00012707"/>
    </source>
</evidence>
<proteinExistence type="inferred from homology"/>
<keyword evidence="6 10" id="KW-0808">Transferase</keyword>
<dbReference type="RefSeq" id="WP_115716293.1">
    <property type="nucleotide sequence ID" value="NZ_AP019695.1"/>
</dbReference>
<dbReference type="GO" id="GO:0008959">
    <property type="term" value="F:phosphate acetyltransferase activity"/>
    <property type="evidence" value="ECO:0007669"/>
    <property type="project" value="UniProtKB-EC"/>
</dbReference>
<dbReference type="InterPro" id="IPR050500">
    <property type="entry name" value="Phos_Acetyltrans/Butyryltrans"/>
</dbReference>
<dbReference type="InterPro" id="IPR002505">
    <property type="entry name" value="PTA_PTB"/>
</dbReference>
<dbReference type="Gene3D" id="3.40.50.10950">
    <property type="match status" value="1"/>
</dbReference>
<dbReference type="PANTHER" id="PTHR43356:SF3">
    <property type="entry name" value="PHOSPHATE ACETYLTRANSFERASE"/>
    <property type="match status" value="1"/>
</dbReference>
<dbReference type="EC" id="2.3.1.8" evidence="4"/>
<comment type="pathway">
    <text evidence="2">Metabolic intermediate biosynthesis; acetyl-CoA biosynthesis; acetyl-CoA from acetate: step 2/2.</text>
</comment>
<sequence length="327" mass="36043">MFHALKEKIKGKGTRIVFTGGSDQRVIEAAIRLKKENILEPILLGNREEILYAAKGKGFDVEGIELLDPKEYHSIDKMVKRVVELRRGKLDEKMAYEECLKPNFFGTMYVEMGYADGLLGGATYSTADTIRPALQLIRTKAGNSIVSSCFIMLKEGKEPLVMADCSINIDPTIDNVVEIALQTAETARQFGIEPRMGLLSYSTLGSAKGTSVEKMQEASKRLKRISLDFEVEGELQFDCAIVPEVAKLKAPKSRIAGNVNTFIFPNIDAGNIGYKIAARLGEYEAVGPILQGLNAPINDLSRGCNAEEVYKMAMITAAQKYMNKEEA</sequence>
<dbReference type="InterPro" id="IPR012147">
    <property type="entry name" value="P_Ac_Bu_trans"/>
</dbReference>
<feature type="domain" description="Phosphate acetyl/butaryl transferase" evidence="9">
    <location>
        <begin position="4"/>
        <end position="317"/>
    </location>
</feature>
<keyword evidence="7" id="KW-0012">Acyltransferase</keyword>
<reference evidence="11" key="1">
    <citation type="submission" date="2019-05" db="EMBL/GenBank/DDBJ databases">
        <title>Complete genome sequencing of Absiella argi strain JCM 30884.</title>
        <authorList>
            <person name="Sakamoto M."/>
            <person name="Murakami T."/>
            <person name="Mori H."/>
        </authorList>
    </citation>
    <scope>NUCLEOTIDE SEQUENCE [LARGE SCALE GENOMIC DNA]</scope>
    <source>
        <strain evidence="11">JCM 30884</strain>
    </source>
</reference>
<evidence type="ECO:0000256" key="2">
    <source>
        <dbReference type="ARBA" id="ARBA00004989"/>
    </source>
</evidence>
<dbReference type="Gene3D" id="3.40.50.10750">
    <property type="entry name" value="Isocitrate/Isopropylmalate dehydrogenase-like"/>
    <property type="match status" value="1"/>
</dbReference>
<evidence type="ECO:0000256" key="6">
    <source>
        <dbReference type="ARBA" id="ARBA00022679"/>
    </source>
</evidence>
<dbReference type="KEGG" id="aarg:Aargi30884_21040"/>
<protein>
    <recommendedName>
        <fullName evidence="5">Phosphate acetyltransferase</fullName>
        <ecNumber evidence="4">2.3.1.8</ecNumber>
    </recommendedName>
    <alternativeName>
        <fullName evidence="8">Phosphotransacetylase</fullName>
    </alternativeName>
</protein>
<evidence type="ECO:0000259" key="9">
    <source>
        <dbReference type="Pfam" id="PF01515"/>
    </source>
</evidence>
<dbReference type="Pfam" id="PF01515">
    <property type="entry name" value="PTA_PTB"/>
    <property type="match status" value="1"/>
</dbReference>
<gene>
    <name evidence="10" type="primary">eutD_2</name>
    <name evidence="10" type="ORF">Aargi30884_21040</name>
</gene>
<dbReference type="PIRSF" id="PIRSF000428">
    <property type="entry name" value="P_Ac_trans"/>
    <property type="match status" value="1"/>
</dbReference>
<dbReference type="InterPro" id="IPR042112">
    <property type="entry name" value="P_AcTrfase_dom2"/>
</dbReference>
<evidence type="ECO:0000256" key="8">
    <source>
        <dbReference type="ARBA" id="ARBA00031108"/>
    </source>
</evidence>
<dbReference type="PANTHER" id="PTHR43356">
    <property type="entry name" value="PHOSPHATE ACETYLTRANSFERASE"/>
    <property type="match status" value="1"/>
</dbReference>
<name>A0A6N4TKU5_9FIRM</name>
<keyword evidence="11" id="KW-1185">Reference proteome</keyword>
<dbReference type="AlphaFoldDB" id="A0A6N4TKU5"/>
<dbReference type="SUPFAM" id="SSF53659">
    <property type="entry name" value="Isocitrate/Isopropylmalate dehydrogenase-like"/>
    <property type="match status" value="1"/>
</dbReference>
<dbReference type="InterPro" id="IPR004614">
    <property type="entry name" value="P_AcTrfase"/>
</dbReference>
<evidence type="ECO:0000256" key="5">
    <source>
        <dbReference type="ARBA" id="ARBA00021528"/>
    </source>
</evidence>
<evidence type="ECO:0000313" key="10">
    <source>
        <dbReference type="EMBL" id="BBK23201.1"/>
    </source>
</evidence>
<dbReference type="Proteomes" id="UP000464754">
    <property type="component" value="Chromosome"/>
</dbReference>
<evidence type="ECO:0000256" key="1">
    <source>
        <dbReference type="ARBA" id="ARBA00000705"/>
    </source>
</evidence>
<dbReference type="NCBIfam" id="TIGR00651">
    <property type="entry name" value="pta"/>
    <property type="match status" value="1"/>
</dbReference>
<dbReference type="NCBIfam" id="NF007233">
    <property type="entry name" value="PRK09653.1"/>
    <property type="match status" value="1"/>
</dbReference>
<comment type="catalytic activity">
    <reaction evidence="1">
        <text>acetyl-CoA + phosphate = acetyl phosphate + CoA</text>
        <dbReference type="Rhea" id="RHEA:19521"/>
        <dbReference type="ChEBI" id="CHEBI:22191"/>
        <dbReference type="ChEBI" id="CHEBI:43474"/>
        <dbReference type="ChEBI" id="CHEBI:57287"/>
        <dbReference type="ChEBI" id="CHEBI:57288"/>
        <dbReference type="EC" id="2.3.1.8"/>
    </reaction>
</comment>
<evidence type="ECO:0000313" key="11">
    <source>
        <dbReference type="Proteomes" id="UP000464754"/>
    </source>
</evidence>
<evidence type="ECO:0000256" key="7">
    <source>
        <dbReference type="ARBA" id="ARBA00023315"/>
    </source>
</evidence>
<dbReference type="EMBL" id="AP019695">
    <property type="protein sequence ID" value="BBK23201.1"/>
    <property type="molecule type" value="Genomic_DNA"/>
</dbReference>
<comment type="similarity">
    <text evidence="3">Belongs to the phosphate acetyltransferase and butyryltransferase family.</text>
</comment>
<accession>A0A6N4TKU5</accession>